<dbReference type="PANTHER" id="PTHR30097:SF4">
    <property type="entry name" value="SLR6042 PROTEIN"/>
    <property type="match status" value="1"/>
</dbReference>
<gene>
    <name evidence="5" type="ORF">HNP55_004367</name>
</gene>
<keyword evidence="6" id="KW-1185">Reference proteome</keyword>
<feature type="chain" id="PRO_5032941652" description="Multidrug resistance protein MdtA-like C-terminal permuted SH3 domain-containing protein" evidence="3">
    <location>
        <begin position="32"/>
        <end position="381"/>
    </location>
</feature>
<evidence type="ECO:0000256" key="1">
    <source>
        <dbReference type="ARBA" id="ARBA00022448"/>
    </source>
</evidence>
<accession>A0A840LFN4</accession>
<dbReference type="RefSeq" id="WP_184304092.1">
    <property type="nucleotide sequence ID" value="NZ_JACHLP010000011.1"/>
</dbReference>
<feature type="coiled-coil region" evidence="2">
    <location>
        <begin position="144"/>
        <end position="171"/>
    </location>
</feature>
<keyword evidence="2" id="KW-0175">Coiled coil</keyword>
<reference evidence="5 6" key="1">
    <citation type="submission" date="2020-08" db="EMBL/GenBank/DDBJ databases">
        <title>Functional genomics of gut bacteria from endangered species of beetles.</title>
        <authorList>
            <person name="Carlos-Shanley C."/>
        </authorList>
    </citation>
    <scope>NUCLEOTIDE SEQUENCE [LARGE SCALE GENOMIC DNA]</scope>
    <source>
        <strain evidence="5 6">S00239</strain>
    </source>
</reference>
<evidence type="ECO:0000313" key="5">
    <source>
        <dbReference type="EMBL" id="MBB4845815.1"/>
    </source>
</evidence>
<dbReference type="Pfam" id="PF25967">
    <property type="entry name" value="RND-MFP_C"/>
    <property type="match status" value="1"/>
</dbReference>
<dbReference type="Gene3D" id="2.40.420.20">
    <property type="match status" value="1"/>
</dbReference>
<evidence type="ECO:0000256" key="3">
    <source>
        <dbReference type="SAM" id="SignalP"/>
    </source>
</evidence>
<keyword evidence="3" id="KW-0732">Signal</keyword>
<dbReference type="GO" id="GO:0015679">
    <property type="term" value="P:plasma membrane copper ion transport"/>
    <property type="evidence" value="ECO:0007669"/>
    <property type="project" value="TreeGrafter"/>
</dbReference>
<dbReference type="SUPFAM" id="SSF111369">
    <property type="entry name" value="HlyD-like secretion proteins"/>
    <property type="match status" value="1"/>
</dbReference>
<dbReference type="AlphaFoldDB" id="A0A840LFN4"/>
<evidence type="ECO:0000256" key="2">
    <source>
        <dbReference type="SAM" id="Coils"/>
    </source>
</evidence>
<feature type="domain" description="Multidrug resistance protein MdtA-like C-terminal permuted SH3" evidence="4">
    <location>
        <begin position="316"/>
        <end position="374"/>
    </location>
</feature>
<dbReference type="Proteomes" id="UP000562027">
    <property type="component" value="Unassembled WGS sequence"/>
</dbReference>
<feature type="signal peptide" evidence="3">
    <location>
        <begin position="1"/>
        <end position="31"/>
    </location>
</feature>
<comment type="caution">
    <text evidence="5">The sequence shown here is derived from an EMBL/GenBank/DDBJ whole genome shotgun (WGS) entry which is preliminary data.</text>
</comment>
<keyword evidence="1" id="KW-0813">Transport</keyword>
<proteinExistence type="predicted"/>
<name>A0A840LFN4_9BURK</name>
<protein>
    <recommendedName>
        <fullName evidence="4">Multidrug resistance protein MdtA-like C-terminal permuted SH3 domain-containing protein</fullName>
    </recommendedName>
</protein>
<organism evidence="5 6">
    <name type="scientific">Roseateles oligotrophus</name>
    <dbReference type="NCBI Taxonomy" id="1769250"/>
    <lineage>
        <taxon>Bacteria</taxon>
        <taxon>Pseudomonadati</taxon>
        <taxon>Pseudomonadota</taxon>
        <taxon>Betaproteobacteria</taxon>
        <taxon>Burkholderiales</taxon>
        <taxon>Sphaerotilaceae</taxon>
        <taxon>Roseateles</taxon>
    </lineage>
</organism>
<dbReference type="GO" id="GO:0060003">
    <property type="term" value="P:copper ion export"/>
    <property type="evidence" value="ECO:0007669"/>
    <property type="project" value="TreeGrafter"/>
</dbReference>
<dbReference type="EMBL" id="JACHLP010000011">
    <property type="protein sequence ID" value="MBB4845815.1"/>
    <property type="molecule type" value="Genomic_DNA"/>
</dbReference>
<dbReference type="Gene3D" id="2.40.50.100">
    <property type="match status" value="1"/>
</dbReference>
<dbReference type="PANTHER" id="PTHR30097">
    <property type="entry name" value="CATION EFFLUX SYSTEM PROTEIN CUSB"/>
    <property type="match status" value="1"/>
</dbReference>
<dbReference type="GO" id="GO:0030313">
    <property type="term" value="C:cell envelope"/>
    <property type="evidence" value="ECO:0007669"/>
    <property type="project" value="TreeGrafter"/>
</dbReference>
<dbReference type="Gene3D" id="2.40.30.170">
    <property type="match status" value="1"/>
</dbReference>
<dbReference type="InterPro" id="IPR051909">
    <property type="entry name" value="MFP_Cation_Efflux"/>
</dbReference>
<evidence type="ECO:0000259" key="4">
    <source>
        <dbReference type="Pfam" id="PF25967"/>
    </source>
</evidence>
<evidence type="ECO:0000313" key="6">
    <source>
        <dbReference type="Proteomes" id="UP000562027"/>
    </source>
</evidence>
<sequence length="381" mass="39702">MKKNKTSRSAPALLSLSAVLALSIASQTASASPGAHGPNGEHLDQAAAPNAAGLARLPDGSVNVPKLAQRRMGLRTVIAPESEAAATVQIPGRVIADPNASGQVQAAHGGRVEAGPKGLPVAGQAVRQGEVLAWLRHHAEPYALASQQAQRSELRAARELAEQRLKRLESLEGTVPRKDIEAARIEARSLSERERSVNTSLDAREALRAPVSGVIASTALKLGQIIESREVLVEVVDPARLLVEATTPDAQLGAQIGAASLVGMDGAKLQLVGAARALRDGVLPLTFKLQASEGALLALGQPVQVTAALKSRRKGIVLPAESLVRGPANEAVVWIKAGAERYIPQPVQIQALDTHSVLVTQGLAADNRVVVQGAALLAQIR</sequence>
<dbReference type="InterPro" id="IPR058627">
    <property type="entry name" value="MdtA-like_C"/>
</dbReference>
<dbReference type="Gene3D" id="1.10.287.470">
    <property type="entry name" value="Helix hairpin bin"/>
    <property type="match status" value="1"/>
</dbReference>